<proteinExistence type="predicted"/>
<organism evidence="1 2">
    <name type="scientific">Mycobacterium cookii</name>
    <dbReference type="NCBI Taxonomy" id="1775"/>
    <lineage>
        <taxon>Bacteria</taxon>
        <taxon>Bacillati</taxon>
        <taxon>Actinomycetota</taxon>
        <taxon>Actinomycetes</taxon>
        <taxon>Mycobacteriales</taxon>
        <taxon>Mycobacteriaceae</taxon>
        <taxon>Mycobacterium</taxon>
    </lineage>
</organism>
<protein>
    <submittedName>
        <fullName evidence="1">Uncharacterized protein</fullName>
    </submittedName>
</protein>
<dbReference type="KEGG" id="mcoo:MCOO_46880"/>
<reference evidence="1 2" key="1">
    <citation type="journal article" date="2019" name="Emerg. Microbes Infect.">
        <title>Comprehensive subspecies identification of 175 nontuberculous mycobacteria species based on 7547 genomic profiles.</title>
        <authorList>
            <person name="Matsumoto Y."/>
            <person name="Kinjo T."/>
            <person name="Motooka D."/>
            <person name="Nabeya D."/>
            <person name="Jung N."/>
            <person name="Uechi K."/>
            <person name="Horii T."/>
            <person name="Iida T."/>
            <person name="Fujita J."/>
            <person name="Nakamura S."/>
        </authorList>
    </citation>
    <scope>NUCLEOTIDE SEQUENCE [LARGE SCALE GENOMIC DNA]</scope>
    <source>
        <strain evidence="1 2">JCM 12404</strain>
    </source>
</reference>
<accession>A0A7I7L3G4</accession>
<gene>
    <name evidence="1" type="ORF">MCOO_46880</name>
</gene>
<dbReference type="EMBL" id="AP022569">
    <property type="protein sequence ID" value="BBX48673.1"/>
    <property type="molecule type" value="Genomic_DNA"/>
</dbReference>
<keyword evidence="2" id="KW-1185">Reference proteome</keyword>
<evidence type="ECO:0000313" key="1">
    <source>
        <dbReference type="EMBL" id="BBX48673.1"/>
    </source>
</evidence>
<dbReference type="AlphaFoldDB" id="A0A7I7L3G4"/>
<dbReference type="Proteomes" id="UP000465866">
    <property type="component" value="Chromosome"/>
</dbReference>
<sequence length="147" mass="16264">MSTLNTRDFRWCRWQEVFYDPEMALPDSGGSGVDAILRHIDAEADSVSIEVTLYLPWGVATGITVPSAYFGHYVTKFFARNDAEDVAGRIGALEAEQARTFLHLRKARCYVAGTMVEHDSLRIRLSDVSAWTVTGIEGPSAEPSLLP</sequence>
<name>A0A7I7L3G4_9MYCO</name>
<evidence type="ECO:0000313" key="2">
    <source>
        <dbReference type="Proteomes" id="UP000465866"/>
    </source>
</evidence>